<keyword evidence="1" id="KW-0175">Coiled coil</keyword>
<organism evidence="2">
    <name type="scientific">marine sediment metagenome</name>
    <dbReference type="NCBI Taxonomy" id="412755"/>
    <lineage>
        <taxon>unclassified sequences</taxon>
        <taxon>metagenomes</taxon>
        <taxon>ecological metagenomes</taxon>
    </lineage>
</organism>
<evidence type="ECO:0000256" key="1">
    <source>
        <dbReference type="SAM" id="Coils"/>
    </source>
</evidence>
<name>X1AGG2_9ZZZZ</name>
<accession>X1AGG2</accession>
<dbReference type="AlphaFoldDB" id="X1AGG2"/>
<gene>
    <name evidence="2" type="ORF">S01H4_11944</name>
</gene>
<feature type="coiled-coil region" evidence="1">
    <location>
        <begin position="66"/>
        <end position="117"/>
    </location>
</feature>
<evidence type="ECO:0000313" key="2">
    <source>
        <dbReference type="EMBL" id="GAG59146.1"/>
    </source>
</evidence>
<comment type="caution">
    <text evidence="2">The sequence shown here is derived from an EMBL/GenBank/DDBJ whole genome shotgun (WGS) entry which is preliminary data.</text>
</comment>
<protein>
    <submittedName>
        <fullName evidence="2">Uncharacterized protein</fullName>
    </submittedName>
</protein>
<sequence>MGDTIKTMPMLHRNRDLFLDEKTVEKITYLTNFKNAGNLNDTVNKALKEYLAVKFKELNLLHYIDLEFEQRVKNNLKRQELEAKKRDNIRLVEIAKRRILEREVEKLKAEEKRTGKKISLEKQYPPVKVEMLRLTGYEGKTLNPGDKIIVSKDVAERWEQVELAKIIKK</sequence>
<proteinExistence type="predicted"/>
<dbReference type="EMBL" id="BART01004961">
    <property type="protein sequence ID" value="GAG59146.1"/>
    <property type="molecule type" value="Genomic_DNA"/>
</dbReference>
<reference evidence="2" key="1">
    <citation type="journal article" date="2014" name="Front. Microbiol.">
        <title>High frequency of phylogenetically diverse reductive dehalogenase-homologous genes in deep subseafloor sedimentary metagenomes.</title>
        <authorList>
            <person name="Kawai M."/>
            <person name="Futagami T."/>
            <person name="Toyoda A."/>
            <person name="Takaki Y."/>
            <person name="Nishi S."/>
            <person name="Hori S."/>
            <person name="Arai W."/>
            <person name="Tsubouchi T."/>
            <person name="Morono Y."/>
            <person name="Uchiyama I."/>
            <person name="Ito T."/>
            <person name="Fujiyama A."/>
            <person name="Inagaki F."/>
            <person name="Takami H."/>
        </authorList>
    </citation>
    <scope>NUCLEOTIDE SEQUENCE</scope>
    <source>
        <strain evidence="2">Expedition CK06-06</strain>
    </source>
</reference>